<dbReference type="PROSITE" id="PS01117">
    <property type="entry name" value="HTH_MARR_1"/>
    <property type="match status" value="1"/>
</dbReference>
<evidence type="ECO:0000256" key="1">
    <source>
        <dbReference type="ARBA" id="ARBA00023015"/>
    </source>
</evidence>
<sequence length="163" mass="18243">MPIPRNEIVGLTTTLNEFVRQYASRSELLNDDGQLAVSDTQAHILMLLLDSATPLANNQLANLMELTRPAITKAVKELLKQGYLTATPAQHDGRVMEYQLTASGQTVANEHRQRHETTINQLAAVCDKYTGAELHLIQQFINELATRAWETNAPQQRKGQQHD</sequence>
<dbReference type="Pfam" id="PF12802">
    <property type="entry name" value="MarR_2"/>
    <property type="match status" value="1"/>
</dbReference>
<dbReference type="InterPro" id="IPR023187">
    <property type="entry name" value="Tscrpt_reg_MarR-type_CS"/>
</dbReference>
<evidence type="ECO:0000313" key="6">
    <source>
        <dbReference type="Proteomes" id="UP000789707"/>
    </source>
</evidence>
<dbReference type="Gene3D" id="1.10.10.10">
    <property type="entry name" value="Winged helix-like DNA-binding domain superfamily/Winged helix DNA-binding domain"/>
    <property type="match status" value="1"/>
</dbReference>
<dbReference type="InterPro" id="IPR052067">
    <property type="entry name" value="Metal_resp_HTH_trans_reg"/>
</dbReference>
<dbReference type="InterPro" id="IPR036390">
    <property type="entry name" value="WH_DNA-bd_sf"/>
</dbReference>
<evidence type="ECO:0000256" key="3">
    <source>
        <dbReference type="ARBA" id="ARBA00023163"/>
    </source>
</evidence>
<dbReference type="PANTHER" id="PTHR35790">
    <property type="entry name" value="HTH-TYPE TRANSCRIPTIONAL REGULATOR PCHR"/>
    <property type="match status" value="1"/>
</dbReference>
<evidence type="ECO:0000256" key="2">
    <source>
        <dbReference type="ARBA" id="ARBA00023125"/>
    </source>
</evidence>
<dbReference type="SUPFAM" id="SSF46785">
    <property type="entry name" value="Winged helix' DNA-binding domain"/>
    <property type="match status" value="1"/>
</dbReference>
<keyword evidence="1" id="KW-0805">Transcription regulation</keyword>
<comment type="caution">
    <text evidence="5">The sequence shown here is derived from an EMBL/GenBank/DDBJ whole genome shotgun (WGS) entry which is preliminary data.</text>
</comment>
<keyword evidence="6" id="KW-1185">Reference proteome</keyword>
<evidence type="ECO:0000259" key="4">
    <source>
        <dbReference type="PROSITE" id="PS50995"/>
    </source>
</evidence>
<dbReference type="InterPro" id="IPR036388">
    <property type="entry name" value="WH-like_DNA-bd_sf"/>
</dbReference>
<proteinExistence type="predicted"/>
<accession>A0ABM8Z7Q1</accession>
<organism evidence="5 6">
    <name type="scientific">Periweissella fabaria</name>
    <dbReference type="NCBI Taxonomy" id="546157"/>
    <lineage>
        <taxon>Bacteria</taxon>
        <taxon>Bacillati</taxon>
        <taxon>Bacillota</taxon>
        <taxon>Bacilli</taxon>
        <taxon>Lactobacillales</taxon>
        <taxon>Lactobacillaceae</taxon>
        <taxon>Periweissella</taxon>
    </lineage>
</organism>
<dbReference type="RefSeq" id="WP_230096896.1">
    <property type="nucleotide sequence ID" value="NZ_CAKKNS010000004.1"/>
</dbReference>
<keyword evidence="2" id="KW-0238">DNA-binding</keyword>
<dbReference type="Gene3D" id="6.10.140.1680">
    <property type="match status" value="1"/>
</dbReference>
<dbReference type="Proteomes" id="UP000789707">
    <property type="component" value="Unassembled WGS sequence"/>
</dbReference>
<reference evidence="5 6" key="1">
    <citation type="submission" date="2021-11" db="EMBL/GenBank/DDBJ databases">
        <authorList>
            <person name="Depoorter E."/>
        </authorList>
    </citation>
    <scope>NUCLEOTIDE SEQUENCE [LARGE SCALE GENOMIC DNA]</scope>
    <source>
        <strain evidence="5 6">LMG 24289</strain>
    </source>
</reference>
<name>A0ABM8Z7Q1_9LACO</name>
<keyword evidence="3" id="KW-0804">Transcription</keyword>
<gene>
    <name evidence="5" type="ORF">WFA24289_01172</name>
</gene>
<feature type="domain" description="HTH marR-type" evidence="4">
    <location>
        <begin position="8"/>
        <end position="146"/>
    </location>
</feature>
<dbReference type="InterPro" id="IPR000835">
    <property type="entry name" value="HTH_MarR-typ"/>
</dbReference>
<protein>
    <recommendedName>
        <fullName evidence="4">HTH marR-type domain-containing protein</fullName>
    </recommendedName>
</protein>
<evidence type="ECO:0000313" key="5">
    <source>
        <dbReference type="EMBL" id="CAH0416859.1"/>
    </source>
</evidence>
<dbReference type="EMBL" id="CAKKNS010000004">
    <property type="protein sequence ID" value="CAH0416859.1"/>
    <property type="molecule type" value="Genomic_DNA"/>
</dbReference>
<dbReference type="PROSITE" id="PS50995">
    <property type="entry name" value="HTH_MARR_2"/>
    <property type="match status" value="1"/>
</dbReference>
<dbReference type="SMART" id="SM00347">
    <property type="entry name" value="HTH_MARR"/>
    <property type="match status" value="1"/>
</dbReference>
<dbReference type="PANTHER" id="PTHR35790:SF4">
    <property type="entry name" value="HTH-TYPE TRANSCRIPTIONAL REGULATOR PCHR"/>
    <property type="match status" value="1"/>
</dbReference>